<dbReference type="InterPro" id="IPR013154">
    <property type="entry name" value="ADH-like_N"/>
</dbReference>
<dbReference type="PANTHER" id="PTHR11695">
    <property type="entry name" value="ALCOHOL DEHYDROGENASE RELATED"/>
    <property type="match status" value="1"/>
</dbReference>
<accession>A0AA39GK80</accession>
<evidence type="ECO:0000259" key="1">
    <source>
        <dbReference type="SMART" id="SM00829"/>
    </source>
</evidence>
<organism evidence="2 3">
    <name type="scientific">Sarocladium strictum</name>
    <name type="common">Black bundle disease fungus</name>
    <name type="synonym">Acremonium strictum</name>
    <dbReference type="NCBI Taxonomy" id="5046"/>
    <lineage>
        <taxon>Eukaryota</taxon>
        <taxon>Fungi</taxon>
        <taxon>Dikarya</taxon>
        <taxon>Ascomycota</taxon>
        <taxon>Pezizomycotina</taxon>
        <taxon>Sordariomycetes</taxon>
        <taxon>Hypocreomycetidae</taxon>
        <taxon>Hypocreales</taxon>
        <taxon>Sarocladiaceae</taxon>
        <taxon>Sarocladium</taxon>
    </lineage>
</organism>
<dbReference type="InterPro" id="IPR020843">
    <property type="entry name" value="ER"/>
</dbReference>
<name>A0AA39GK80_SARSR</name>
<comment type="caution">
    <text evidence="2">The sequence shown here is derived from an EMBL/GenBank/DDBJ whole genome shotgun (WGS) entry which is preliminary data.</text>
</comment>
<dbReference type="SUPFAM" id="SSF51735">
    <property type="entry name" value="NAD(P)-binding Rossmann-fold domains"/>
    <property type="match status" value="1"/>
</dbReference>
<dbReference type="Pfam" id="PF13602">
    <property type="entry name" value="ADH_zinc_N_2"/>
    <property type="match status" value="1"/>
</dbReference>
<evidence type="ECO:0000313" key="2">
    <source>
        <dbReference type="EMBL" id="KAK0387537.1"/>
    </source>
</evidence>
<proteinExistence type="predicted"/>
<dbReference type="InterPro" id="IPR050700">
    <property type="entry name" value="YIM1/Zinc_Alcohol_DH_Fams"/>
</dbReference>
<dbReference type="Proteomes" id="UP001175261">
    <property type="component" value="Unassembled WGS sequence"/>
</dbReference>
<gene>
    <name evidence="2" type="ORF">NLU13_3783</name>
</gene>
<dbReference type="Pfam" id="PF08240">
    <property type="entry name" value="ADH_N"/>
    <property type="match status" value="1"/>
</dbReference>
<feature type="domain" description="Enoyl reductase (ER)" evidence="1">
    <location>
        <begin position="14"/>
        <end position="334"/>
    </location>
</feature>
<dbReference type="Gene3D" id="3.90.180.10">
    <property type="entry name" value="Medium-chain alcohol dehydrogenases, catalytic domain"/>
    <property type="match status" value="1"/>
</dbReference>
<evidence type="ECO:0000313" key="3">
    <source>
        <dbReference type="Proteomes" id="UP001175261"/>
    </source>
</evidence>
<dbReference type="PANTHER" id="PTHR11695:SF294">
    <property type="entry name" value="RETICULON-4-INTERACTING PROTEIN 1, MITOCHONDRIAL"/>
    <property type="match status" value="1"/>
</dbReference>
<dbReference type="CDD" id="cd08267">
    <property type="entry name" value="MDR1"/>
    <property type="match status" value="1"/>
</dbReference>
<dbReference type="SUPFAM" id="SSF50129">
    <property type="entry name" value="GroES-like"/>
    <property type="match status" value="1"/>
</dbReference>
<protein>
    <recommendedName>
        <fullName evidence="1">Enoyl reductase (ER) domain-containing protein</fullName>
    </recommendedName>
</protein>
<dbReference type="EMBL" id="JAPDFR010000003">
    <property type="protein sequence ID" value="KAK0387537.1"/>
    <property type="molecule type" value="Genomic_DNA"/>
</dbReference>
<dbReference type="Gene3D" id="3.40.50.720">
    <property type="entry name" value="NAD(P)-binding Rossmann-like Domain"/>
    <property type="match status" value="1"/>
</dbReference>
<dbReference type="GO" id="GO:0005739">
    <property type="term" value="C:mitochondrion"/>
    <property type="evidence" value="ECO:0007669"/>
    <property type="project" value="TreeGrafter"/>
</dbReference>
<reference evidence="2" key="1">
    <citation type="submission" date="2022-10" db="EMBL/GenBank/DDBJ databases">
        <title>Determination and structural analysis of whole genome sequence of Sarocladium strictum F4-1.</title>
        <authorList>
            <person name="Hu L."/>
            <person name="Jiang Y."/>
        </authorList>
    </citation>
    <scope>NUCLEOTIDE SEQUENCE</scope>
    <source>
        <strain evidence="2">F4-1</strain>
    </source>
</reference>
<dbReference type="InterPro" id="IPR011032">
    <property type="entry name" value="GroES-like_sf"/>
</dbReference>
<sequence length="341" mass="36442">MTETMRVWQITGPGPLDKKLRLADDIPRPREADLQPSQVLVKVISAALNPADYKLPEMGMAARAVVGFPLTPGMDMAGVIEGVGAALGSKVKKGDAIMARLDPLKSPGALAEYIVLDEGTWVTANGVDMDEAAGAVTVALTAYQCIKPYVKEGDKVFLNGGGGGLGTTGIQIAKLLGCHVTVSCSTEKAQFCKDLGADEVIDYKKSNVTDVLAKQGADKAVIVDNVGNSPTDLYRRSDQILVPSGTYVYVGGRMSAGTIANFSSSLLRPSWLGGQSRKFVMVMTKTKEEELKQIAAWMEAGELKTVLDSTFAFEEVKEAYAKLKTDKCRGKVIVRVSSEKE</sequence>
<dbReference type="SMART" id="SM00829">
    <property type="entry name" value="PKS_ER"/>
    <property type="match status" value="1"/>
</dbReference>
<dbReference type="GO" id="GO:0016491">
    <property type="term" value="F:oxidoreductase activity"/>
    <property type="evidence" value="ECO:0007669"/>
    <property type="project" value="InterPro"/>
</dbReference>
<keyword evidence="3" id="KW-1185">Reference proteome</keyword>
<dbReference type="InterPro" id="IPR036291">
    <property type="entry name" value="NAD(P)-bd_dom_sf"/>
</dbReference>
<dbReference type="AlphaFoldDB" id="A0AA39GK80"/>